<evidence type="ECO:0000313" key="2">
    <source>
        <dbReference type="Proteomes" id="UP000445144"/>
    </source>
</evidence>
<dbReference type="EMBL" id="CACVBR010000081">
    <property type="protein sequence ID" value="CAA7197618.1"/>
    <property type="molecule type" value="Genomic_DNA"/>
</dbReference>
<organism evidence="1 2">
    <name type="scientific">Chryseobacterium potabilaquae</name>
    <dbReference type="NCBI Taxonomy" id="2675057"/>
    <lineage>
        <taxon>Bacteria</taxon>
        <taxon>Pseudomonadati</taxon>
        <taxon>Bacteroidota</taxon>
        <taxon>Flavobacteriia</taxon>
        <taxon>Flavobacteriales</taxon>
        <taxon>Weeksellaceae</taxon>
        <taxon>Chryseobacterium group</taxon>
        <taxon>Chryseobacterium</taxon>
    </lineage>
</organism>
<keyword evidence="2" id="KW-1185">Reference proteome</keyword>
<evidence type="ECO:0000313" key="1">
    <source>
        <dbReference type="EMBL" id="CAA7197618.1"/>
    </source>
</evidence>
<name>A0A6N4XG43_9FLAO</name>
<reference evidence="1 2" key="1">
    <citation type="submission" date="2020-01" db="EMBL/GenBank/DDBJ databases">
        <authorList>
            <person name="Rodrigo-Torres L."/>
            <person name="Arahal R. D."/>
            <person name="Lucena T."/>
        </authorList>
    </citation>
    <scope>NUCLEOTIDE SEQUENCE [LARGE SCALE GENOMIC DNA]</scope>
    <source>
        <strain evidence="1 2">CECT 9293</strain>
    </source>
</reference>
<accession>A0A6N4XG43</accession>
<protein>
    <submittedName>
        <fullName evidence="1">Uncharacterized protein</fullName>
    </submittedName>
</protein>
<dbReference type="AlphaFoldDB" id="A0A6N4XG43"/>
<proteinExistence type="predicted"/>
<dbReference type="Proteomes" id="UP000445144">
    <property type="component" value="Unassembled WGS sequence"/>
</dbReference>
<sequence>MENEHLKPFVDKAKIITLDKNKLLLKEKFDELKDEFI</sequence>
<gene>
    <name evidence="1" type="ORF">CHRY9293_03691</name>
</gene>